<evidence type="ECO:0000313" key="7">
    <source>
        <dbReference type="Proteomes" id="UP000552757"/>
    </source>
</evidence>
<sequence length="2123" mass="215088">MAVSVSNIFVDDVVVDESRTYVDIQIRLDQANLTDATISYSTYDGSADYRDYDSQSGSITFAAGETVKTVRILLHPDSTAEGDEVFFLNIFSPSSNLTIADAFAEVRIGANDASSGTPNVSVADVVIDEAQGTATFIVSLDRPSTGTVSMNYATQNGTAIAGSDFTAAAGSLVFAAGETVKTVTVAITNDMLAEGNESFSLALSNLSGATSLVPTATGTIWANDAPAVVNSLVFVENAVVDETRSYVDVTVRLDRPNSAVATINYSTTDGSADYRDYDSQSGTLTFAAGETVKTVRILLNRDGSAEGDENFYLNIFSPSSNLTVADAFAEVRIGANDAPAGMPNVSVADVVIDEAQGTATFIVSLDRPSTGTVSMNYATQNGTAIAGSDFTAAAGSLVFAAGETVKTVTVAITNDMLAEGNESFSLALSNLSGATSLVPTATGTIWANDAPAVVNSFVFVENAVVDETRTYVDVTVRLDRPNSAVATINYSTDDGSADYRDYDSQSGSITFAAGETVKTVRIALSPDSSAEGDENFYLGIFSPSSNLTIADGSAEVRIGANDAASGTPNASVADVMIDEAQGTATFIVSLDRPSTGTVSMHYATQNGTATAGSDFTAASGSLVFAAGETVKTVTVAIANDMLAEGNESFSLALSSLAGANSLVPTATGTIWANDAPAVVNSLVFVENAVVDETRTYVDVTVRLDRPNSAVATINYSTTDGSADYRDYDSQSGSITFAAGETVKTVRIVLSPDAYTEGDENFYVNIFSPSSNLTIADAFAEVRIGANDAASGTPIVSVADVVIDEAQGTATFIVSLDRPSTGTVSMNYATQNGTAVAGSDFSAASGSLVFAAGETVKTVTVAITNDLLTEGNESFSLALSSLIGVTSLVPTATGTIWANDAPAVSNSFISVENAVVDETRTYVDVTVRLDRPNSAVATINYSTDDGSADYRDYDSQSGTLTFAAGETVKTVRIALSPDSGAEGDENFYLGIFSPSSNLTIADGSAEVRIGANDAASGTPNASVADVMIDEAQGTATFIVSLDRPSTGTVSMHYATQNGTATAGSDFTAVAGSLVFAAGETVKTVTVAITNDMLAEGNESFSLALSNLSGATANDARGIGIVGANDAPLVTTPVVRVSPSSAAEDSTYIDFVVQLDAPSAAVVSVRYDAQSDTADYRDLTLESGELVFLPGETLKTVRITIEKDSYSEGTETFSLVLYSPSNATIDPNAPSARGFIGDEENPQPITMNGGGSSDILRGWSQNDTLNGNEGDDFLDGGRGLDGMTGGLGNDTYIVDEVGDNVFEVAGQGIDTVVASVDFALGAQHIENLILVGAGDIDATGNGLANNIVGNDAANVINGGGAADRMAGGRGDDIYYVDNVGDIVIEAAGEGYDIVRSSVSFSLAGQHIERLILTGTAHIDGTGNGLNNDITGNNGNNVINGGAGLDTMSGGLGDDSYYVDNAGDVIIEAAGEGTDTVFSSLSFSMGAQHIENLVLTGAAAINGTGNALNNAITGNGAANIINGGSGADRMAGGNGGDIYYVDNAGDVVTEAAGQGDDLVNTTVSFTLGNDVERLILAGAAAINGSGNGLNNNITGNSAANIINGGSGADQMAGGGGDDTYYVDNVGDSVIELAGGGADTVRSAITYTMGDNLENLLLSGAASINGIGNALDNQMTGNGGNNAINGGLGADRMAGGAGDDIYYVDNVGDTVIETANQGADTVRSTVSFALGSQHIENLVLTGAASINGTGNGLANNITGNSAANRLDGGGGADRMAGGAGDDIYVVDNISDVVIETAGNGVDTVQSSVNHSLAGEVENLILIGSASINGIGNTLANQITGNSGDNAINGGLGADRMAGGLGNDSYYVDNVGDVVLESSGQGADTVRSSISFALGAQYIENLVLVGNGAIDGAGNSLANSITGNAAANVINGGGGADRMAGGDGDDVYFVDNAGDVVTETVNQGNDTVRSSVSFALGAQHIETLILTGNGAVDGIGNSLANIITGNGAANLIDGGARNDILTGGGGADSFRFSSALGAGNVDVIADFQSGQDRILLAQSVFSQLGSGALAATAFVVGAQAGDADDRIIYDSATGNLLYDADGTGAGAAVLFATLSSLPPLSASDFLVI</sequence>
<dbReference type="EMBL" id="JACIEB010000001">
    <property type="protein sequence ID" value="MBB3981051.1"/>
    <property type="molecule type" value="Genomic_DNA"/>
</dbReference>
<dbReference type="GO" id="GO:0005509">
    <property type="term" value="F:calcium ion binding"/>
    <property type="evidence" value="ECO:0007669"/>
    <property type="project" value="InterPro"/>
</dbReference>
<dbReference type="Gene3D" id="2.60.40.2030">
    <property type="match status" value="11"/>
</dbReference>
<organism evidence="6 7">
    <name type="scientific">Sphingobium fontiphilum</name>
    <dbReference type="NCBI Taxonomy" id="944425"/>
    <lineage>
        <taxon>Bacteria</taxon>
        <taxon>Pseudomonadati</taxon>
        <taxon>Pseudomonadota</taxon>
        <taxon>Alphaproteobacteria</taxon>
        <taxon>Sphingomonadales</taxon>
        <taxon>Sphingomonadaceae</taxon>
        <taxon>Sphingobium</taxon>
    </lineage>
</organism>
<dbReference type="PROSITE" id="PS00330">
    <property type="entry name" value="HEMOLYSIN_CALCIUM"/>
    <property type="match status" value="1"/>
</dbReference>
<dbReference type="InterPro" id="IPR003644">
    <property type="entry name" value="Calx_beta"/>
</dbReference>
<accession>A0A7W6DD43</accession>
<proteinExistence type="predicted"/>
<dbReference type="SUPFAM" id="SSF51120">
    <property type="entry name" value="beta-Roll"/>
    <property type="match status" value="5"/>
</dbReference>
<dbReference type="PANTHER" id="PTHR11878:SF65">
    <property type="entry name" value="NA_CA-EXCHANGE PROTEIN, ISOFORM G"/>
    <property type="match status" value="1"/>
</dbReference>
<dbReference type="SUPFAM" id="SSF141072">
    <property type="entry name" value="CalX-like"/>
    <property type="match status" value="11"/>
</dbReference>
<dbReference type="GO" id="GO:0016020">
    <property type="term" value="C:membrane"/>
    <property type="evidence" value="ECO:0007669"/>
    <property type="project" value="InterPro"/>
</dbReference>
<evidence type="ECO:0000256" key="4">
    <source>
        <dbReference type="ARBA" id="ARBA00023065"/>
    </source>
</evidence>
<gene>
    <name evidence="6" type="ORF">GGR44_000682</name>
</gene>
<dbReference type="InterPro" id="IPR038081">
    <property type="entry name" value="CalX-like_sf"/>
</dbReference>
<keyword evidence="4" id="KW-0813">Transport</keyword>
<evidence type="ECO:0000256" key="2">
    <source>
        <dbReference type="ARBA" id="ARBA00022737"/>
    </source>
</evidence>
<feature type="domain" description="Calx-beta" evidence="5">
    <location>
        <begin position="891"/>
        <end position="991"/>
    </location>
</feature>
<feature type="domain" description="Calx-beta" evidence="5">
    <location>
        <begin position="1004"/>
        <end position="1104"/>
    </location>
</feature>
<evidence type="ECO:0000256" key="1">
    <source>
        <dbReference type="ARBA" id="ARBA00022729"/>
    </source>
</evidence>
<dbReference type="SMART" id="SM00237">
    <property type="entry name" value="Calx_beta"/>
    <property type="match status" value="11"/>
</dbReference>
<dbReference type="GO" id="GO:0007154">
    <property type="term" value="P:cell communication"/>
    <property type="evidence" value="ECO:0007669"/>
    <property type="project" value="InterPro"/>
</dbReference>
<feature type="domain" description="Calx-beta" evidence="5">
    <location>
        <begin position="104"/>
        <end position="204"/>
    </location>
</feature>
<keyword evidence="1" id="KW-0732">Signal</keyword>
<dbReference type="Pfam" id="PF03160">
    <property type="entry name" value="Calx-beta"/>
    <property type="match status" value="11"/>
</dbReference>
<dbReference type="InterPro" id="IPR018511">
    <property type="entry name" value="Hemolysin-typ_Ca-bd_CS"/>
</dbReference>
<dbReference type="InterPro" id="IPR001343">
    <property type="entry name" value="Hemolysn_Ca-bd"/>
</dbReference>
<dbReference type="Proteomes" id="UP000552757">
    <property type="component" value="Unassembled WGS sequence"/>
</dbReference>
<keyword evidence="2" id="KW-0677">Repeat</keyword>
<dbReference type="PRINTS" id="PR00313">
    <property type="entry name" value="CABNDNGRPT"/>
</dbReference>
<evidence type="ECO:0000259" key="5">
    <source>
        <dbReference type="SMART" id="SM00237"/>
    </source>
</evidence>
<feature type="domain" description="Calx-beta" evidence="5">
    <location>
        <begin position="779"/>
        <end position="879"/>
    </location>
</feature>
<dbReference type="GO" id="GO:0030001">
    <property type="term" value="P:metal ion transport"/>
    <property type="evidence" value="ECO:0007669"/>
    <property type="project" value="TreeGrafter"/>
</dbReference>
<keyword evidence="7" id="KW-1185">Reference proteome</keyword>
<name>A0A7W6DD43_9SPHN</name>
<dbReference type="InterPro" id="IPR011049">
    <property type="entry name" value="Serralysin-like_metalloprot_C"/>
</dbReference>
<feature type="domain" description="Calx-beta" evidence="5">
    <location>
        <begin position="554"/>
        <end position="654"/>
    </location>
</feature>
<feature type="domain" description="Calx-beta" evidence="5">
    <location>
        <begin position="1"/>
        <end position="91"/>
    </location>
</feature>
<keyword evidence="4" id="KW-0406">Ion transport</keyword>
<dbReference type="InterPro" id="IPR051171">
    <property type="entry name" value="CaCA"/>
</dbReference>
<feature type="domain" description="Calx-beta" evidence="5">
    <location>
        <begin position="216"/>
        <end position="316"/>
    </location>
</feature>
<evidence type="ECO:0000256" key="3">
    <source>
        <dbReference type="ARBA" id="ARBA00022837"/>
    </source>
</evidence>
<feature type="domain" description="Calx-beta" evidence="5">
    <location>
        <begin position="441"/>
        <end position="541"/>
    </location>
</feature>
<comment type="caution">
    <text evidence="6">The sequence shown here is derived from an EMBL/GenBank/DDBJ whole genome shotgun (WGS) entry which is preliminary data.</text>
</comment>
<keyword evidence="3" id="KW-0106">Calcium</keyword>
<feature type="domain" description="Calx-beta" evidence="5">
    <location>
        <begin position="1120"/>
        <end position="1216"/>
    </location>
</feature>
<evidence type="ECO:0000313" key="6">
    <source>
        <dbReference type="EMBL" id="MBB3981051.1"/>
    </source>
</evidence>
<dbReference type="PANTHER" id="PTHR11878">
    <property type="entry name" value="SODIUM/CALCIUM EXCHANGER"/>
    <property type="match status" value="1"/>
</dbReference>
<dbReference type="RefSeq" id="WP_183954011.1">
    <property type="nucleotide sequence ID" value="NZ_JACIEB010000001.1"/>
</dbReference>
<feature type="domain" description="Calx-beta" evidence="5">
    <location>
        <begin position="666"/>
        <end position="766"/>
    </location>
</feature>
<protein>
    <submittedName>
        <fullName evidence="6">Ca2+-binding RTX toxin-like protein</fullName>
    </submittedName>
</protein>
<feature type="domain" description="Calx-beta" evidence="5">
    <location>
        <begin position="333"/>
        <end position="429"/>
    </location>
</feature>
<dbReference type="Pfam" id="PF00353">
    <property type="entry name" value="HemolysinCabind"/>
    <property type="match status" value="10"/>
</dbReference>
<dbReference type="Gene3D" id="2.150.10.10">
    <property type="entry name" value="Serralysin-like metalloprotease, C-terminal"/>
    <property type="match status" value="5"/>
</dbReference>
<reference evidence="6 7" key="1">
    <citation type="submission" date="2020-08" db="EMBL/GenBank/DDBJ databases">
        <title>Genomic Encyclopedia of Type Strains, Phase IV (KMG-IV): sequencing the most valuable type-strain genomes for metagenomic binning, comparative biology and taxonomic classification.</title>
        <authorList>
            <person name="Goeker M."/>
        </authorList>
    </citation>
    <scope>NUCLEOTIDE SEQUENCE [LARGE SCALE GENOMIC DNA]</scope>
    <source>
        <strain evidence="6 7">DSM 29348</strain>
    </source>
</reference>